<evidence type="ECO:0000313" key="1">
    <source>
        <dbReference type="EMBL" id="AZA10939.1"/>
    </source>
</evidence>
<protein>
    <recommendedName>
        <fullName evidence="3">Trans-aconitate 2-methyltransferase</fullName>
    </recommendedName>
</protein>
<dbReference type="EMBL" id="CP033897">
    <property type="protein sequence ID" value="AZA10939.1"/>
    <property type="molecule type" value="Genomic_DNA"/>
</dbReference>
<dbReference type="Proteomes" id="UP000271587">
    <property type="component" value="Chromosome"/>
</dbReference>
<dbReference type="AlphaFoldDB" id="A0A3G6IYT5"/>
<name>A0A3G6IYT5_9CORY</name>
<evidence type="ECO:0008006" key="3">
    <source>
        <dbReference type="Google" id="ProtNLM"/>
    </source>
</evidence>
<keyword evidence="2" id="KW-1185">Reference proteome</keyword>
<dbReference type="PANTHER" id="PTHR45180">
    <property type="entry name" value="OS01G0307686 PROTEIN"/>
    <property type="match status" value="1"/>
</dbReference>
<gene>
    <name evidence="1" type="ORF">CGERO_03080</name>
</gene>
<evidence type="ECO:0000313" key="2">
    <source>
        <dbReference type="Proteomes" id="UP000271587"/>
    </source>
</evidence>
<dbReference type="Gene3D" id="1.10.10.2560">
    <property type="match status" value="2"/>
</dbReference>
<sequence length="119" mass="13657">MVVGYALLSITPSVDAVIRRFYTEVIGPYWVPQRRYVDEHYATIPFPFEEVPTPEFASTLTWSFERLMGYLGTWSAVRHYTDAHGVNPLDALRSELEAAWGEAEIRTVHFPLLLRVGKL</sequence>
<proteinExistence type="predicted"/>
<dbReference type="KEGG" id="cgk:CGERO_03080"/>
<accession>A0A3G6IYT5</accession>
<organism evidence="1 2">
    <name type="scientific">Corynebacterium gerontici</name>
    <dbReference type="NCBI Taxonomy" id="2079234"/>
    <lineage>
        <taxon>Bacteria</taxon>
        <taxon>Bacillati</taxon>
        <taxon>Actinomycetota</taxon>
        <taxon>Actinomycetes</taxon>
        <taxon>Mycobacteriales</taxon>
        <taxon>Corynebacteriaceae</taxon>
        <taxon>Corynebacterium</taxon>
    </lineage>
</organism>
<reference evidence="1 2" key="1">
    <citation type="submission" date="2018-11" db="EMBL/GenBank/DDBJ databases">
        <authorList>
            <person name="Kleinhagauer T."/>
            <person name="Glaeser S.P."/>
            <person name="Spergser J."/>
            <person name="Ruckert C."/>
            <person name="Kaempfer P."/>
            <person name="Busse H.-J."/>
        </authorList>
    </citation>
    <scope>NUCLEOTIDE SEQUENCE [LARGE SCALE GENOMIC DNA]</scope>
    <source>
        <strain evidence="1 2">W8</strain>
    </source>
</reference>
<dbReference type="PANTHER" id="PTHR45180:SF1">
    <property type="entry name" value="OS01G0307686 PROTEIN"/>
    <property type="match status" value="1"/>
</dbReference>